<dbReference type="InterPro" id="IPR015947">
    <property type="entry name" value="PUA-like_sf"/>
</dbReference>
<dbReference type="RefSeq" id="WP_067034250.1">
    <property type="nucleotide sequence ID" value="NZ_FLRA01000011.1"/>
</dbReference>
<evidence type="ECO:0000313" key="5">
    <source>
        <dbReference type="Proteomes" id="UP000092871"/>
    </source>
</evidence>
<evidence type="ECO:0000313" key="2">
    <source>
        <dbReference type="EMBL" id="SBT17385.1"/>
    </source>
</evidence>
<protein>
    <submittedName>
        <fullName evidence="2">EVE domain protein</fullName>
    </submittedName>
</protein>
<sequence>MAIWLMKSEPDAFSINDLKHRQRESWDGVRNFQARNYMRDMKQGDVVLFYHSSCKVPAIVGTATVSKTAHPDPSCWDPKSPYYDPKSTAETPRWDQVELTFESILKKPLTLAVLKSWPELDGFPLIQKGSRLSVMPVEEHYWHILKSRILCEK</sequence>
<proteinExistence type="predicted"/>
<dbReference type="Gene3D" id="3.10.590.10">
    <property type="entry name" value="ph1033 like domains"/>
    <property type="match status" value="1"/>
</dbReference>
<gene>
    <name evidence="2" type="ORF">MGA5115_01496</name>
    <name evidence="3" type="ORF">MGA5116_00150</name>
</gene>
<dbReference type="OrthoDB" id="9791347at2"/>
<dbReference type="Pfam" id="PF01878">
    <property type="entry name" value="EVE"/>
    <property type="match status" value="1"/>
</dbReference>
<dbReference type="SUPFAM" id="SSF88697">
    <property type="entry name" value="PUA domain-like"/>
    <property type="match status" value="1"/>
</dbReference>
<dbReference type="InterPro" id="IPR002740">
    <property type="entry name" value="EVE_domain"/>
</dbReference>
<dbReference type="PANTHER" id="PTHR14087:SF7">
    <property type="entry name" value="THYMOCYTE NUCLEAR PROTEIN 1"/>
    <property type="match status" value="1"/>
</dbReference>
<dbReference type="AlphaFoldDB" id="A0A1C3JQI8"/>
<dbReference type="InterPro" id="IPR047197">
    <property type="entry name" value="THYN1-like_EVE"/>
</dbReference>
<dbReference type="InterPro" id="IPR052181">
    <property type="entry name" value="5hmC_binding"/>
</dbReference>
<dbReference type="Proteomes" id="UP000092871">
    <property type="component" value="Unassembled WGS sequence"/>
</dbReference>
<keyword evidence="4" id="KW-1185">Reference proteome</keyword>
<feature type="domain" description="EVE" evidence="1">
    <location>
        <begin position="3"/>
        <end position="145"/>
    </location>
</feature>
<evidence type="ECO:0000313" key="3">
    <source>
        <dbReference type="EMBL" id="SBT19577.1"/>
    </source>
</evidence>
<dbReference type="Proteomes" id="UP000092840">
    <property type="component" value="Unassembled WGS sequence"/>
</dbReference>
<reference evidence="2 5" key="1">
    <citation type="submission" date="2016-06" db="EMBL/GenBank/DDBJ databases">
        <authorList>
            <person name="Kjaerup R.B."/>
            <person name="Dalgaard T.S."/>
            <person name="Juul-Madsen H.R."/>
        </authorList>
    </citation>
    <scope>NUCLEOTIDE SEQUENCE [LARGE SCALE GENOMIC DNA]</scope>
    <source>
        <strain evidence="2 5">CECT 5115</strain>
    </source>
</reference>
<reference evidence="3 4" key="2">
    <citation type="submission" date="2016-06" db="EMBL/GenBank/DDBJ databases">
        <authorList>
            <person name="Rodrigo-Torres L."/>
            <person name="Arahal D.R."/>
        </authorList>
    </citation>
    <scope>NUCLEOTIDE SEQUENCE [LARGE SCALE GENOMIC DNA]</scope>
    <source>
        <strain evidence="3 4">CECT 5116</strain>
    </source>
</reference>
<dbReference type="EMBL" id="FLRA01000011">
    <property type="protein sequence ID" value="SBT17385.1"/>
    <property type="molecule type" value="Genomic_DNA"/>
</dbReference>
<evidence type="ECO:0000259" key="1">
    <source>
        <dbReference type="Pfam" id="PF01878"/>
    </source>
</evidence>
<dbReference type="EMBL" id="FLRB01000002">
    <property type="protein sequence ID" value="SBT19577.1"/>
    <property type="molecule type" value="Genomic_DNA"/>
</dbReference>
<organism evidence="2 5">
    <name type="scientific">Marinomonas gallaica</name>
    <dbReference type="NCBI Taxonomy" id="1806667"/>
    <lineage>
        <taxon>Bacteria</taxon>
        <taxon>Pseudomonadati</taxon>
        <taxon>Pseudomonadota</taxon>
        <taxon>Gammaproteobacteria</taxon>
        <taxon>Oceanospirillales</taxon>
        <taxon>Oceanospirillaceae</taxon>
        <taxon>Marinomonas</taxon>
    </lineage>
</organism>
<evidence type="ECO:0000313" key="4">
    <source>
        <dbReference type="Proteomes" id="UP000092840"/>
    </source>
</evidence>
<name>A0A1C3JQI8_9GAMM</name>
<dbReference type="PANTHER" id="PTHR14087">
    <property type="entry name" value="THYMOCYTE NUCLEAR PROTEIN 1"/>
    <property type="match status" value="1"/>
</dbReference>
<dbReference type="CDD" id="cd21133">
    <property type="entry name" value="EVE"/>
    <property type="match status" value="1"/>
</dbReference>
<accession>A0A1C3JQI8</accession>